<comment type="caution">
    <text evidence="1">The sequence shown here is derived from an EMBL/GenBank/DDBJ whole genome shotgun (WGS) entry which is preliminary data.</text>
</comment>
<dbReference type="EMBL" id="QRCT01000010">
    <property type="protein sequence ID" value="RDU24798.1"/>
    <property type="molecule type" value="Genomic_DNA"/>
</dbReference>
<evidence type="ECO:0008006" key="3">
    <source>
        <dbReference type="Google" id="ProtNLM"/>
    </source>
</evidence>
<dbReference type="Proteomes" id="UP000255036">
    <property type="component" value="Unassembled WGS sequence"/>
</dbReference>
<dbReference type="AlphaFoldDB" id="A0A371AYX7"/>
<keyword evidence="2" id="KW-1185">Reference proteome</keyword>
<evidence type="ECO:0000313" key="2">
    <source>
        <dbReference type="Proteomes" id="UP000255036"/>
    </source>
</evidence>
<sequence length="305" mass="36672">MEYVMGCINISELRNDFRYFRRKLERKIAPIATLKYDFNKCMKKDLGKLDLSNVRSFSEKINWIKVYDNNPLYVECTDKYKVRNYVKKCGLEEILNDLYEVYDCVDEINLDKLPDKFVLKANHGCGWNIICSDKKQLDWSLAKKKLKKWMKMDYYNVQGEKWYSQIQRKIVCEQYLEDKKYKDLKDYKIFCFHGKPHVIQVDIDRYIGHKRNFYDTDWNLRDIYCEHDKYEPGVERPKKLEQMLEYAHILSEPFILARVDFYVVNDKIYFGEITFAPGSGVVPFEPVDFLYEMGNLMHLPEIKTT</sequence>
<dbReference type="SUPFAM" id="SSF56059">
    <property type="entry name" value="Glutathione synthetase ATP-binding domain-like"/>
    <property type="match status" value="1"/>
</dbReference>
<accession>A0A371AYX7</accession>
<name>A0A371AYX7_9FIRM</name>
<gene>
    <name evidence="1" type="ORF">DWV06_02140</name>
</gene>
<evidence type="ECO:0000313" key="1">
    <source>
        <dbReference type="EMBL" id="RDU24798.1"/>
    </source>
</evidence>
<protein>
    <recommendedName>
        <fullName evidence="3">Glycosyl transferase</fullName>
    </recommendedName>
</protein>
<proteinExistence type="predicted"/>
<dbReference type="InterPro" id="IPR029465">
    <property type="entry name" value="ATPgrasp_TupA"/>
</dbReference>
<reference evidence="1 2" key="1">
    <citation type="submission" date="2018-07" db="EMBL/GenBank/DDBJ databases">
        <title>Anaerosacharophilus polymeroproducens gen. nov. sp. nov., an anaerobic bacterium isolated from salt field.</title>
        <authorList>
            <person name="Kim W."/>
            <person name="Yang S.-H."/>
            <person name="Oh J."/>
            <person name="Lee J.-H."/>
            <person name="Kwon K.K."/>
        </authorList>
    </citation>
    <scope>NUCLEOTIDE SEQUENCE [LARGE SCALE GENOMIC DNA]</scope>
    <source>
        <strain evidence="1 2">MCWD5</strain>
    </source>
</reference>
<organism evidence="1 2">
    <name type="scientific">Anaerosacchariphilus polymeriproducens</name>
    <dbReference type="NCBI Taxonomy" id="1812858"/>
    <lineage>
        <taxon>Bacteria</taxon>
        <taxon>Bacillati</taxon>
        <taxon>Bacillota</taxon>
        <taxon>Clostridia</taxon>
        <taxon>Lachnospirales</taxon>
        <taxon>Lachnospiraceae</taxon>
        <taxon>Anaerosacchariphilus</taxon>
    </lineage>
</organism>
<dbReference type="Pfam" id="PF14305">
    <property type="entry name" value="ATPgrasp_TupA"/>
    <property type="match status" value="1"/>
</dbReference>